<dbReference type="RefSeq" id="WP_307307050.1">
    <property type="nucleotide sequence ID" value="NZ_JAUSRE010000008.1"/>
</dbReference>
<dbReference type="SUPFAM" id="SSF53335">
    <property type="entry name" value="S-adenosyl-L-methionine-dependent methyltransferases"/>
    <property type="match status" value="1"/>
</dbReference>
<keyword evidence="2" id="KW-1185">Reference proteome</keyword>
<sequence>MTRGARVTGVTLSAEQARYAAEHPVPGVDVQVRDWLDNPAAGQPAGLSGAAAVRPR</sequence>
<evidence type="ECO:0000313" key="2">
    <source>
        <dbReference type="Proteomes" id="UP001226577"/>
    </source>
</evidence>
<organism evidence="1 2">
    <name type="scientific">Pseudarthrobacter enclensis</name>
    <dbReference type="NCBI Taxonomy" id="993070"/>
    <lineage>
        <taxon>Bacteria</taxon>
        <taxon>Bacillati</taxon>
        <taxon>Actinomycetota</taxon>
        <taxon>Actinomycetes</taxon>
        <taxon>Micrococcales</taxon>
        <taxon>Micrococcaceae</taxon>
        <taxon>Pseudarthrobacter</taxon>
    </lineage>
</organism>
<name>A0ABT9RU51_9MICC</name>
<dbReference type="InterPro" id="IPR029063">
    <property type="entry name" value="SAM-dependent_MTases_sf"/>
</dbReference>
<accession>A0ABT9RU51</accession>
<comment type="caution">
    <text evidence="1">The sequence shown here is derived from an EMBL/GenBank/DDBJ whole genome shotgun (WGS) entry which is preliminary data.</text>
</comment>
<gene>
    <name evidence="1" type="ORF">J2X98_001898</name>
</gene>
<dbReference type="Proteomes" id="UP001226577">
    <property type="component" value="Unassembled WGS sequence"/>
</dbReference>
<evidence type="ECO:0000313" key="1">
    <source>
        <dbReference type="EMBL" id="MDP9888310.1"/>
    </source>
</evidence>
<dbReference type="EMBL" id="JAUSRE010000008">
    <property type="protein sequence ID" value="MDP9888310.1"/>
    <property type="molecule type" value="Genomic_DNA"/>
</dbReference>
<protein>
    <submittedName>
        <fullName evidence="1">Uncharacterized protein</fullName>
    </submittedName>
</protein>
<proteinExistence type="predicted"/>
<reference evidence="1 2" key="1">
    <citation type="submission" date="2023-07" db="EMBL/GenBank/DDBJ databases">
        <title>Sorghum-associated microbial communities from plants grown in Nebraska, USA.</title>
        <authorList>
            <person name="Schachtman D."/>
        </authorList>
    </citation>
    <scope>NUCLEOTIDE SEQUENCE [LARGE SCALE GENOMIC DNA]</scope>
    <source>
        <strain evidence="1 2">CC222</strain>
    </source>
</reference>